<dbReference type="Pfam" id="PF25962">
    <property type="entry name" value="TIL_OTOGL_Mucin"/>
    <property type="match status" value="1"/>
</dbReference>
<dbReference type="SMART" id="SM00215">
    <property type="entry name" value="VWC_out"/>
    <property type="match status" value="1"/>
</dbReference>
<evidence type="ECO:0000313" key="10">
    <source>
        <dbReference type="EMBL" id="OPJ73756.1"/>
    </source>
</evidence>
<gene>
    <name evidence="10" type="ORF">AV530_013221</name>
</gene>
<feature type="domain" description="VWFD" evidence="9">
    <location>
        <begin position="345"/>
        <end position="544"/>
    </location>
</feature>
<dbReference type="Pfam" id="PF08742">
    <property type="entry name" value="C8"/>
    <property type="match status" value="2"/>
</dbReference>
<proteinExistence type="predicted"/>
<dbReference type="InterPro" id="IPR001846">
    <property type="entry name" value="VWF_type-D"/>
</dbReference>
<dbReference type="Pfam" id="PF13330">
    <property type="entry name" value="Mucin2_WxxW"/>
    <property type="match status" value="1"/>
</dbReference>
<evidence type="ECO:0000256" key="4">
    <source>
        <dbReference type="ARBA" id="ARBA00022737"/>
    </source>
</evidence>
<dbReference type="STRING" id="372326.A0A1V4JNI2"/>
<dbReference type="PANTHER" id="PTHR11339:SF371">
    <property type="entry name" value="MUCIN-2"/>
    <property type="match status" value="1"/>
</dbReference>
<dbReference type="InterPro" id="IPR050780">
    <property type="entry name" value="Mucin_vWF_Thrombospondin_sf"/>
</dbReference>
<dbReference type="Gene3D" id="2.10.25.10">
    <property type="entry name" value="Laminin"/>
    <property type="match status" value="1"/>
</dbReference>
<reference evidence="10 11" key="1">
    <citation type="submission" date="2016-02" db="EMBL/GenBank/DDBJ databases">
        <title>Band-tailed pigeon sequencing and assembly.</title>
        <authorList>
            <person name="Soares A.E."/>
            <person name="Novak B.J."/>
            <person name="Rice E.S."/>
            <person name="O'Connell B."/>
            <person name="Chang D."/>
            <person name="Weber S."/>
            <person name="Shapiro B."/>
        </authorList>
    </citation>
    <scope>NUCLEOTIDE SEQUENCE [LARGE SCALE GENOMIC DNA]</scope>
    <source>
        <strain evidence="10">BTP2013</strain>
        <tissue evidence="10">Blood</tissue>
    </source>
</reference>
<dbReference type="SMART" id="SM00216">
    <property type="entry name" value="VWD"/>
    <property type="match status" value="3"/>
</dbReference>
<dbReference type="SMART" id="SM00832">
    <property type="entry name" value="C8"/>
    <property type="match status" value="2"/>
</dbReference>
<evidence type="ECO:0000256" key="8">
    <source>
        <dbReference type="SAM" id="SignalP"/>
    </source>
</evidence>
<dbReference type="PANTHER" id="PTHR11339">
    <property type="entry name" value="EXTRACELLULAR MATRIX GLYCOPROTEIN RELATED"/>
    <property type="match status" value="1"/>
</dbReference>
<dbReference type="GO" id="GO:0031012">
    <property type="term" value="C:extracellular matrix"/>
    <property type="evidence" value="ECO:0007669"/>
    <property type="project" value="TreeGrafter"/>
</dbReference>
<dbReference type="InterPro" id="IPR058753">
    <property type="entry name" value="TIL_OTOGL_Mucin"/>
</dbReference>
<dbReference type="InterPro" id="IPR001007">
    <property type="entry name" value="VWF_dom"/>
</dbReference>
<feature type="domain" description="VWFD" evidence="9">
    <location>
        <begin position="750"/>
        <end position="920"/>
    </location>
</feature>
<evidence type="ECO:0000256" key="2">
    <source>
        <dbReference type="ARBA" id="ARBA00022525"/>
    </source>
</evidence>
<dbReference type="FunFam" id="2.10.25.10:FF:000674">
    <property type="entry name" value="Mucin-2"/>
    <property type="match status" value="1"/>
</dbReference>
<dbReference type="Pfam" id="PF00094">
    <property type="entry name" value="VWD"/>
    <property type="match status" value="3"/>
</dbReference>
<keyword evidence="5" id="KW-0186">Copper</keyword>
<dbReference type="SUPFAM" id="SSF57567">
    <property type="entry name" value="Serine protease inhibitors"/>
    <property type="match status" value="1"/>
</dbReference>
<dbReference type="SUPFAM" id="SSF57603">
    <property type="entry name" value="FnI-like domain"/>
    <property type="match status" value="1"/>
</dbReference>
<name>A0A1V4JNI2_PATFA</name>
<evidence type="ECO:0000313" key="11">
    <source>
        <dbReference type="Proteomes" id="UP000190648"/>
    </source>
</evidence>
<evidence type="ECO:0000256" key="5">
    <source>
        <dbReference type="ARBA" id="ARBA00023008"/>
    </source>
</evidence>
<dbReference type="PROSITE" id="PS51233">
    <property type="entry name" value="VWFD"/>
    <property type="match status" value="3"/>
</dbReference>
<dbReference type="CDD" id="cd19941">
    <property type="entry name" value="TIL"/>
    <property type="match status" value="1"/>
</dbReference>
<dbReference type="Proteomes" id="UP000190648">
    <property type="component" value="Unassembled WGS sequence"/>
</dbReference>
<organism evidence="10 11">
    <name type="scientific">Patagioenas fasciata monilis</name>
    <dbReference type="NCBI Taxonomy" id="372326"/>
    <lineage>
        <taxon>Eukaryota</taxon>
        <taxon>Metazoa</taxon>
        <taxon>Chordata</taxon>
        <taxon>Craniata</taxon>
        <taxon>Vertebrata</taxon>
        <taxon>Euteleostomi</taxon>
        <taxon>Archelosauria</taxon>
        <taxon>Archosauria</taxon>
        <taxon>Dinosauria</taxon>
        <taxon>Saurischia</taxon>
        <taxon>Theropoda</taxon>
        <taxon>Coelurosauria</taxon>
        <taxon>Aves</taxon>
        <taxon>Neognathae</taxon>
        <taxon>Neoaves</taxon>
        <taxon>Columbimorphae</taxon>
        <taxon>Columbiformes</taxon>
        <taxon>Columbidae</taxon>
        <taxon>Patagioenas</taxon>
    </lineage>
</organism>
<dbReference type="EMBL" id="LSYS01006880">
    <property type="protein sequence ID" value="OPJ73756.1"/>
    <property type="molecule type" value="Genomic_DNA"/>
</dbReference>
<keyword evidence="6" id="KW-1015">Disulfide bond</keyword>
<keyword evidence="11" id="KW-1185">Reference proteome</keyword>
<accession>A0A1V4JNI2</accession>
<dbReference type="InterPro" id="IPR014853">
    <property type="entry name" value="VWF/SSPO/ZAN-like_Cys-rich_dom"/>
</dbReference>
<evidence type="ECO:0000256" key="3">
    <source>
        <dbReference type="ARBA" id="ARBA00022729"/>
    </source>
</evidence>
<keyword evidence="2" id="KW-0964">Secreted</keyword>
<feature type="domain" description="VWFD" evidence="9">
    <location>
        <begin position="32"/>
        <end position="203"/>
    </location>
</feature>
<comment type="subcellular location">
    <subcellularLocation>
        <location evidence="1">Secreted</location>
    </subcellularLocation>
</comment>
<keyword evidence="7" id="KW-0325">Glycoprotein</keyword>
<protein>
    <submittedName>
        <fullName evidence="10">Mucin-2</fullName>
    </submittedName>
</protein>
<sequence length="1314" mass="147052">MGLRVASFFTLWLALSYANEIRKGRTRNHGHSVCSTWGNNHFKTFDGDIYQFPGICEYNFASDCRESYKEFSVHIQRALNSNNHPEIQYILLTINDFTVYLRPKLVVVDGEIVKTPYYSSGVVIESNDIYTKAYAKLGLVLIWNQEDGLMVELDSKFNNHTCGLCGDYNGLPLYNEFINGVANYNSITYGNLQKISKPNAKCEDPDETQAIPSCDGHRDDCERLLTSSAFVDCQFRLNLEMYIQACMQDKCACNENEDSFCLCSTISEYSRQCSHAGGRPGEWRTQDFCRTVYDDITEKGCVPVSQCHCKLHGKEYSPGESITNECEECTCDSGRWTCKDLPCPGTCSVEGGSHITTFDGKKYTFHGDCYYVLAKSTVNDSHVLLAELGPCGSTDRQTCLKTVVLLADQKRNVVVFRSDGSVLLNDMTVNVPHVSASFSVFQPSSYYLIVQTSSGLQLQIQLFPVMQLYVTVDQSVQGKLQGKCLFKWEAQPHCSTAEGSCILYIGLCGNFNGMEGDDFKTTSGLVEATGSAFANTWKAQTTCTDQVEKLEDPCSLSIESASEVSACSGNQIFLYNLTMCQQTCRSLADGEKHCLQDFAPVDGCGCPYNTYLDNQDTCVPISKCPCYYKGSYLEPGEYVTKDGERCVCRNAKIQCTSVKLRMERYTYPKISVSVTTTFHTHLFSLSLIHVKQKHTLQVQENVLLTRPTLIVTEPLSGLRKHLYNLAVILLKLLSTCKTGLWTCTEEVCYGTCTIYGSGHYITFDGKFYDFDGSCEYVATQDFCGDKNSGGSFSIITENVPCGTTGVTCSKAIKMFLGKTELKLEDKDYKEIQRDVGDDVHYWNRTVGLYLVIEASNGVMLVWDKKTTVFIKLTPDYKGKVCGLCGNFDDKSNNDFTTRSGLQDTNALTFGNSWKQSSMCPDVTEEIKPCDVKPHRKSWAEKECSIIRSEVFEICHSKVDPLPFYEACVHDACSCDSGGDCECFCSAVAAYAQECTKAQACVFWRTPDICPIFCDYYNPRNECEWHYEPCGSKITTCSMINNVSTNFSVPYLEGCYPRCPKDKPVYNEETKECVPEDQCGCYFNGTYVPTWTEVPTEETCTKCVCSPSGSIECTPIKGCPCVINGTSYQVDEIVANIQDGDRCIIYVCAENGSVVVQRNYSCPSTTTSTIISTTIPTPTITTIALCFEFVCNWTEWFDVSKPGEDGGDYETYDAIRKEHGDKICEAPEKIECRAKDKPDLSLEEIGQKVECNVTYGLICKNEEQDLALWPLCYNYEIRVNCFDTHPSYCSHCLNIDNYYSNAFSSAYRTTKGYNT</sequence>
<feature type="signal peptide" evidence="8">
    <location>
        <begin position="1"/>
        <end position="18"/>
    </location>
</feature>
<feature type="chain" id="PRO_5010721446" evidence="8">
    <location>
        <begin position="19"/>
        <end position="1314"/>
    </location>
</feature>
<evidence type="ECO:0000256" key="7">
    <source>
        <dbReference type="ARBA" id="ARBA00023180"/>
    </source>
</evidence>
<comment type="caution">
    <text evidence="10">The sequence shown here is derived from an EMBL/GenBank/DDBJ whole genome shotgun (WGS) entry which is preliminary data.</text>
</comment>
<dbReference type="OrthoDB" id="160294at2759"/>
<dbReference type="InterPro" id="IPR025155">
    <property type="entry name" value="WxxW_domain"/>
</dbReference>
<evidence type="ECO:0000256" key="1">
    <source>
        <dbReference type="ARBA" id="ARBA00004613"/>
    </source>
</evidence>
<keyword evidence="3 8" id="KW-0732">Signal</keyword>
<evidence type="ECO:0000259" key="9">
    <source>
        <dbReference type="PROSITE" id="PS51233"/>
    </source>
</evidence>
<evidence type="ECO:0000256" key="6">
    <source>
        <dbReference type="ARBA" id="ARBA00023157"/>
    </source>
</evidence>
<dbReference type="InterPro" id="IPR036084">
    <property type="entry name" value="Ser_inhib-like_sf"/>
</dbReference>
<keyword evidence="4" id="KW-0677">Repeat</keyword>
<dbReference type="GO" id="GO:0005615">
    <property type="term" value="C:extracellular space"/>
    <property type="evidence" value="ECO:0007669"/>
    <property type="project" value="TreeGrafter"/>
</dbReference>